<dbReference type="EMBL" id="BLXX01000012">
    <property type="protein sequence ID" value="GFO61113.1"/>
    <property type="molecule type" value="Genomic_DNA"/>
</dbReference>
<evidence type="ECO:0000313" key="1">
    <source>
        <dbReference type="EMBL" id="GFO61113.1"/>
    </source>
</evidence>
<dbReference type="AlphaFoldDB" id="A0A6V8MN17"/>
<protein>
    <submittedName>
        <fullName evidence="1">Uncharacterized protein</fullName>
    </submittedName>
</protein>
<organism evidence="1 2">
    <name type="scientific">Geomonas silvestris</name>
    <dbReference type="NCBI Taxonomy" id="2740184"/>
    <lineage>
        <taxon>Bacteria</taxon>
        <taxon>Pseudomonadati</taxon>
        <taxon>Thermodesulfobacteriota</taxon>
        <taxon>Desulfuromonadia</taxon>
        <taxon>Geobacterales</taxon>
        <taxon>Geobacteraceae</taxon>
        <taxon>Geomonas</taxon>
    </lineage>
</organism>
<sequence length="49" mass="5235">MKLKQPRGKGRGYLQKYSTGVEGGRAARYGACGTNKEAVAGPPHFKRGV</sequence>
<evidence type="ECO:0000313" key="2">
    <source>
        <dbReference type="Proteomes" id="UP000556026"/>
    </source>
</evidence>
<name>A0A6V8MN17_9BACT</name>
<comment type="caution">
    <text evidence="1">The sequence shown here is derived from an EMBL/GenBank/DDBJ whole genome shotgun (WGS) entry which is preliminary data.</text>
</comment>
<accession>A0A6V8MN17</accession>
<dbReference type="Proteomes" id="UP000556026">
    <property type="component" value="Unassembled WGS sequence"/>
</dbReference>
<reference evidence="2" key="1">
    <citation type="submission" date="2020-06" db="EMBL/GenBank/DDBJ databases">
        <title>Draft genomic sequence of Geomonas sp. Red330.</title>
        <authorList>
            <person name="Itoh H."/>
            <person name="Zhenxing X."/>
            <person name="Ushijima N."/>
            <person name="Masuda Y."/>
            <person name="Shiratori Y."/>
            <person name="Senoo K."/>
        </authorList>
    </citation>
    <scope>NUCLEOTIDE SEQUENCE [LARGE SCALE GENOMIC DNA]</scope>
    <source>
        <strain evidence="2">Red330</strain>
    </source>
</reference>
<proteinExistence type="predicted"/>
<keyword evidence="2" id="KW-1185">Reference proteome</keyword>
<gene>
    <name evidence="1" type="ORF">GMST_34380</name>
</gene>